<evidence type="ECO:0000313" key="11">
    <source>
        <dbReference type="Proteomes" id="UP000292262"/>
    </source>
</evidence>
<dbReference type="Gene3D" id="3.90.226.10">
    <property type="entry name" value="2-enoyl-CoA Hydratase, Chain A, domain 1"/>
    <property type="match status" value="1"/>
</dbReference>
<dbReference type="GO" id="GO:0070403">
    <property type="term" value="F:NAD+ binding"/>
    <property type="evidence" value="ECO:0007669"/>
    <property type="project" value="InterPro"/>
</dbReference>
<keyword evidence="6" id="KW-0443">Lipid metabolism</keyword>
<evidence type="ECO:0000259" key="9">
    <source>
        <dbReference type="Pfam" id="PF02737"/>
    </source>
</evidence>
<evidence type="ECO:0000256" key="4">
    <source>
        <dbReference type="ARBA" id="ARBA00023002"/>
    </source>
</evidence>
<dbReference type="PROSITE" id="PS51257">
    <property type="entry name" value="PROKAR_LIPOPROTEIN"/>
    <property type="match status" value="1"/>
</dbReference>
<dbReference type="SUPFAM" id="SSF52096">
    <property type="entry name" value="ClpP/crotonase"/>
    <property type="match status" value="1"/>
</dbReference>
<dbReference type="UniPathway" id="UPA00659"/>
<dbReference type="InterPro" id="IPR006176">
    <property type="entry name" value="3-OHacyl-CoA_DH_NAD-bd"/>
</dbReference>
<dbReference type="Pfam" id="PF02737">
    <property type="entry name" value="3HCDH_N"/>
    <property type="match status" value="1"/>
</dbReference>
<dbReference type="SUPFAM" id="SSF48179">
    <property type="entry name" value="6-phosphogluconate dehydrogenase C-terminal domain-like"/>
    <property type="match status" value="2"/>
</dbReference>
<dbReference type="RefSeq" id="WP_130286583.1">
    <property type="nucleotide sequence ID" value="NZ_SGXE01000002.1"/>
</dbReference>
<dbReference type="InterPro" id="IPR001753">
    <property type="entry name" value="Enoyl-CoA_hydra/iso"/>
</dbReference>
<reference evidence="10 11" key="1">
    <citation type="submission" date="2019-02" db="EMBL/GenBank/DDBJ databases">
        <title>Genomic Encyclopedia of Type Strains, Phase IV (KMG-IV): sequencing the most valuable type-strain genomes for metagenomic binning, comparative biology and taxonomic classification.</title>
        <authorList>
            <person name="Goeker M."/>
        </authorList>
    </citation>
    <scope>NUCLEOTIDE SEQUENCE [LARGE SCALE GENOMIC DNA]</scope>
    <source>
        <strain evidence="10 11">DSM 17196</strain>
    </source>
</reference>
<dbReference type="Proteomes" id="UP000292262">
    <property type="component" value="Unassembled WGS sequence"/>
</dbReference>
<evidence type="ECO:0000256" key="3">
    <source>
        <dbReference type="ARBA" id="ARBA00022963"/>
    </source>
</evidence>
<dbReference type="GO" id="GO:0003857">
    <property type="term" value="F:(3S)-3-hydroxyacyl-CoA dehydrogenase (NAD+) activity"/>
    <property type="evidence" value="ECO:0007669"/>
    <property type="project" value="UniProtKB-EC"/>
</dbReference>
<evidence type="ECO:0000259" key="8">
    <source>
        <dbReference type="Pfam" id="PF00725"/>
    </source>
</evidence>
<dbReference type="GO" id="GO:0006635">
    <property type="term" value="P:fatty acid beta-oxidation"/>
    <property type="evidence" value="ECO:0007669"/>
    <property type="project" value="UniProtKB-UniPathway"/>
</dbReference>
<comment type="catalytic activity">
    <reaction evidence="7">
        <text>a (3S)-3-hydroxyacyl-CoA + NAD(+) = a 3-oxoacyl-CoA + NADH + H(+)</text>
        <dbReference type="Rhea" id="RHEA:22432"/>
        <dbReference type="ChEBI" id="CHEBI:15378"/>
        <dbReference type="ChEBI" id="CHEBI:57318"/>
        <dbReference type="ChEBI" id="CHEBI:57540"/>
        <dbReference type="ChEBI" id="CHEBI:57945"/>
        <dbReference type="ChEBI" id="CHEBI:90726"/>
        <dbReference type="EC" id="1.1.1.35"/>
    </reaction>
</comment>
<gene>
    <name evidence="10" type="ORF">EV197_2032</name>
</gene>
<evidence type="ECO:0000313" key="10">
    <source>
        <dbReference type="EMBL" id="RZS93453.1"/>
    </source>
</evidence>
<keyword evidence="5" id="KW-0520">NAD</keyword>
<dbReference type="InterPro" id="IPR008927">
    <property type="entry name" value="6-PGluconate_DH-like_C_sf"/>
</dbReference>
<comment type="caution">
    <text evidence="10">The sequence shown here is derived from an EMBL/GenBank/DDBJ whole genome shotgun (WGS) entry which is preliminary data.</text>
</comment>
<evidence type="ECO:0000256" key="7">
    <source>
        <dbReference type="ARBA" id="ARBA00049556"/>
    </source>
</evidence>
<comment type="pathway">
    <text evidence="1">Lipid metabolism; fatty acid beta-oxidation.</text>
</comment>
<feature type="domain" description="3-hydroxyacyl-CoA dehydrogenase NAD binding" evidence="9">
    <location>
        <begin position="7"/>
        <end position="205"/>
    </location>
</feature>
<keyword evidence="4" id="KW-0560">Oxidoreductase</keyword>
<dbReference type="AlphaFoldDB" id="A0A4Q7P0W6"/>
<dbReference type="CDD" id="cd06558">
    <property type="entry name" value="crotonase-like"/>
    <property type="match status" value="1"/>
</dbReference>
<evidence type="ECO:0000256" key="1">
    <source>
        <dbReference type="ARBA" id="ARBA00005005"/>
    </source>
</evidence>
<protein>
    <submittedName>
        <fullName evidence="10">3-hydroxyacyl-CoA dehydrogenase</fullName>
    </submittedName>
</protein>
<dbReference type="InterPro" id="IPR006108">
    <property type="entry name" value="3HC_DH_C"/>
</dbReference>
<sequence>MKRIIKKVAVIGSGIMGSGIACHFANIGVEVLLLDIVPRELNDKEKAKGLSLEDKAVRNRIVNDSLTTALKSKPSPIYHQSFASRIATGNLEDDIQKVADVDWIIEVVVERLDIKKQVFENLEKHRTPGTLITSNTSGIPIKFMSEGRSEDFQKHFCGTHFFNPARYLKLFEIIPGPKTSQDVLDFLNGYGEQFLGKTSVVAKDTPAFIGNRIGIFSIMSLFHMVKDMGMTIEEVDKLTGPVIGRPKSATFRTVDVVGLDTLVHVANGIADNCPDDERHELFRLPDFINTMMENKWLGSKSGQGFYKKVKNDDGSSEILSLDLDTLEYRSKKRASFATLEMTKTIDKVIDRFKVLVDGKDKAGEFYRKNLAALFAYVSHRIPEITDDLYKIDDAMKAGFGWEHGPFQIWDAVGVKKGLELMKAEGHEPAAWVNEMVAAGSTSFYSVKDGATYYYDIPKKEQVKVPGQDAFIILDNIRKSAEVFKNSGVVVEDLGDGILNVEFQSKMNSIGGDVLAGINKAIDIAEKDFQGLVVGNQAANFSVGANIGMIFMMAVEQEYDELNMAVKYFQDTMMRMRYSAIPTVAAPHGMTLGGGCELSLHADKVVAAAETYMGLVEFGVGVIPGGGGSKEMALRAADLFQKNDVELNVLQEHFLTIGMAKVSTSAYEAYDTNILQKGKDIVVVNKDRQIATAKSYAKLLAEQGYTQPVKRKDVKVLGKQALGMFLVGTDSMEAGKYISEHDKKIANKLAYVMAGGDLSEPTKVSEQYLLDLEREAFLSLCTERKTLERIEHMLKKGKPLRN</sequence>
<keyword evidence="11" id="KW-1185">Reference proteome</keyword>
<dbReference type="PANTHER" id="PTHR48075">
    <property type="entry name" value="3-HYDROXYACYL-COA DEHYDROGENASE FAMILY PROTEIN"/>
    <property type="match status" value="1"/>
</dbReference>
<dbReference type="Gene3D" id="3.40.50.720">
    <property type="entry name" value="NAD(P)-binding Rossmann-like Domain"/>
    <property type="match status" value="1"/>
</dbReference>
<dbReference type="Gene3D" id="1.10.1040.50">
    <property type="match status" value="1"/>
</dbReference>
<keyword evidence="2" id="KW-0276">Fatty acid metabolism</keyword>
<proteinExistence type="predicted"/>
<evidence type="ECO:0000256" key="6">
    <source>
        <dbReference type="ARBA" id="ARBA00023098"/>
    </source>
</evidence>
<keyword evidence="3" id="KW-0442">Lipid degradation</keyword>
<dbReference type="InterPro" id="IPR036291">
    <property type="entry name" value="NAD(P)-bd_dom_sf"/>
</dbReference>
<name>A0A4Q7P0W6_9FLAO</name>
<dbReference type="Pfam" id="PF00725">
    <property type="entry name" value="3HCDH"/>
    <property type="match status" value="2"/>
</dbReference>
<feature type="domain" description="3-hydroxyacyl-CoA dehydrogenase C-terminal" evidence="8">
    <location>
        <begin position="208"/>
        <end position="307"/>
    </location>
</feature>
<dbReference type="InterPro" id="IPR029045">
    <property type="entry name" value="ClpP/crotonase-like_dom_sf"/>
</dbReference>
<dbReference type="SUPFAM" id="SSF51735">
    <property type="entry name" value="NAD(P)-binding Rossmann-fold domains"/>
    <property type="match status" value="1"/>
</dbReference>
<dbReference type="Pfam" id="PF00378">
    <property type="entry name" value="ECH_1"/>
    <property type="match status" value="1"/>
</dbReference>
<dbReference type="EMBL" id="SGXE01000002">
    <property type="protein sequence ID" value="RZS93453.1"/>
    <property type="molecule type" value="Genomic_DNA"/>
</dbReference>
<accession>A0A4Q7P0W6</accession>
<dbReference type="PANTHER" id="PTHR48075:SF7">
    <property type="entry name" value="3-HYDROXYACYL-COA DEHYDROGENASE-RELATED"/>
    <property type="match status" value="1"/>
</dbReference>
<dbReference type="OrthoDB" id="9771883at2"/>
<evidence type="ECO:0000256" key="2">
    <source>
        <dbReference type="ARBA" id="ARBA00022832"/>
    </source>
</evidence>
<organism evidence="10 11">
    <name type="scientific">Aquimarina brevivitae</name>
    <dbReference type="NCBI Taxonomy" id="323412"/>
    <lineage>
        <taxon>Bacteria</taxon>
        <taxon>Pseudomonadati</taxon>
        <taxon>Bacteroidota</taxon>
        <taxon>Flavobacteriia</taxon>
        <taxon>Flavobacteriales</taxon>
        <taxon>Flavobacteriaceae</taxon>
        <taxon>Aquimarina</taxon>
    </lineage>
</organism>
<evidence type="ECO:0000256" key="5">
    <source>
        <dbReference type="ARBA" id="ARBA00023027"/>
    </source>
</evidence>
<feature type="domain" description="3-hydroxyacyl-CoA dehydrogenase C-terminal" evidence="8">
    <location>
        <begin position="388"/>
        <end position="441"/>
    </location>
</feature>